<dbReference type="EMBL" id="MTKT01000299">
    <property type="protein sequence ID" value="OWM91341.1"/>
    <property type="molecule type" value="Genomic_DNA"/>
</dbReference>
<proteinExistence type="predicted"/>
<dbReference type="Proteomes" id="UP000197138">
    <property type="component" value="Unassembled WGS sequence"/>
</dbReference>
<gene>
    <name evidence="2" type="ORF">CDL15_Pgr000285</name>
</gene>
<organism evidence="2 3">
    <name type="scientific">Punica granatum</name>
    <name type="common">Pomegranate</name>
    <dbReference type="NCBI Taxonomy" id="22663"/>
    <lineage>
        <taxon>Eukaryota</taxon>
        <taxon>Viridiplantae</taxon>
        <taxon>Streptophyta</taxon>
        <taxon>Embryophyta</taxon>
        <taxon>Tracheophyta</taxon>
        <taxon>Spermatophyta</taxon>
        <taxon>Magnoliopsida</taxon>
        <taxon>eudicotyledons</taxon>
        <taxon>Gunneridae</taxon>
        <taxon>Pentapetalae</taxon>
        <taxon>rosids</taxon>
        <taxon>malvids</taxon>
        <taxon>Myrtales</taxon>
        <taxon>Lythraceae</taxon>
        <taxon>Punica</taxon>
    </lineage>
</organism>
<protein>
    <submittedName>
        <fullName evidence="2">Uncharacterized protein</fullName>
    </submittedName>
</protein>
<evidence type="ECO:0000256" key="1">
    <source>
        <dbReference type="SAM" id="MobiDB-lite"/>
    </source>
</evidence>
<feature type="compositionally biased region" description="Basic residues" evidence="1">
    <location>
        <begin position="63"/>
        <end position="77"/>
    </location>
</feature>
<comment type="caution">
    <text evidence="2">The sequence shown here is derived from an EMBL/GenBank/DDBJ whole genome shotgun (WGS) entry which is preliminary data.</text>
</comment>
<sequence length="77" mass="8920">MGRDEEEGSDSDDIHEVMVMIRGKKKKQRRWMAPSCCCCLGREEGRERESQGEDPGPPLIRNVSKRKLMKRSRSSRV</sequence>
<evidence type="ECO:0000313" key="2">
    <source>
        <dbReference type="EMBL" id="OWM91341.1"/>
    </source>
</evidence>
<feature type="region of interest" description="Disordered" evidence="1">
    <location>
        <begin position="44"/>
        <end position="77"/>
    </location>
</feature>
<accession>A0A218Y3E0</accession>
<reference evidence="3" key="1">
    <citation type="journal article" date="2017" name="Plant J.">
        <title>The pomegranate (Punica granatum L.) genome and the genomics of punicalagin biosynthesis.</title>
        <authorList>
            <person name="Qin G."/>
            <person name="Xu C."/>
            <person name="Ming R."/>
            <person name="Tang H."/>
            <person name="Guyot R."/>
            <person name="Kramer E.M."/>
            <person name="Hu Y."/>
            <person name="Yi X."/>
            <person name="Qi Y."/>
            <person name="Xu X."/>
            <person name="Gao Z."/>
            <person name="Pan H."/>
            <person name="Jian J."/>
            <person name="Tian Y."/>
            <person name="Yue Z."/>
            <person name="Xu Y."/>
        </authorList>
    </citation>
    <scope>NUCLEOTIDE SEQUENCE [LARGE SCALE GENOMIC DNA]</scope>
    <source>
        <strain evidence="3">cv. Dabenzi</strain>
    </source>
</reference>
<name>A0A218Y3E0_PUNGR</name>
<evidence type="ECO:0000313" key="3">
    <source>
        <dbReference type="Proteomes" id="UP000197138"/>
    </source>
</evidence>
<dbReference type="AlphaFoldDB" id="A0A218Y3E0"/>